<dbReference type="Proteomes" id="UP001497680">
    <property type="component" value="Unassembled WGS sequence"/>
</dbReference>
<reference evidence="1 2" key="1">
    <citation type="journal article" date="2022" name="New Phytol.">
        <title>Ecological generalism drives hyperdiversity of secondary metabolite gene clusters in xylarialean endophytes.</title>
        <authorList>
            <person name="Franco M.E.E."/>
            <person name="Wisecaver J.H."/>
            <person name="Arnold A.E."/>
            <person name="Ju Y.M."/>
            <person name="Slot J.C."/>
            <person name="Ahrendt S."/>
            <person name="Moore L.P."/>
            <person name="Eastman K.E."/>
            <person name="Scott K."/>
            <person name="Konkel Z."/>
            <person name="Mondo S.J."/>
            <person name="Kuo A."/>
            <person name="Hayes R.D."/>
            <person name="Haridas S."/>
            <person name="Andreopoulos B."/>
            <person name="Riley R."/>
            <person name="LaButti K."/>
            <person name="Pangilinan J."/>
            <person name="Lipzen A."/>
            <person name="Amirebrahimi M."/>
            <person name="Yan J."/>
            <person name="Adam C."/>
            <person name="Keymanesh K."/>
            <person name="Ng V."/>
            <person name="Louie K."/>
            <person name="Northen T."/>
            <person name="Drula E."/>
            <person name="Henrissat B."/>
            <person name="Hsieh H.M."/>
            <person name="Youens-Clark K."/>
            <person name="Lutzoni F."/>
            <person name="Miadlikowska J."/>
            <person name="Eastwood D.C."/>
            <person name="Hamelin R.C."/>
            <person name="Grigoriev I.V."/>
            <person name="U'Ren J.M."/>
        </authorList>
    </citation>
    <scope>NUCLEOTIDE SEQUENCE [LARGE SCALE GENOMIC DNA]</scope>
    <source>
        <strain evidence="1 2">ER1909</strain>
    </source>
</reference>
<comment type="caution">
    <text evidence="1">The sequence shown here is derived from an EMBL/GenBank/DDBJ whole genome shotgun (WGS) entry which is preliminary data.</text>
</comment>
<sequence>MALNMTNLTSGRPSFSWEGQLGLNFTYIQARAELVPRSMLEYALPCALIAIGFMFYRIQMFPDRFFWRDTTVFEKLIFLSRGVLDAIVVRISHILITSSEGCDYLYQGLGIAIILGYFSLALVQPALRNWVDPPARTRERVSFY</sequence>
<name>A0ACC0DB75_9PEZI</name>
<gene>
    <name evidence="1" type="ORF">F4821DRAFT_256481</name>
</gene>
<proteinExistence type="predicted"/>
<protein>
    <submittedName>
        <fullName evidence="1">Uncharacterized protein</fullName>
    </submittedName>
</protein>
<organism evidence="1 2">
    <name type="scientific">Hypoxylon rubiginosum</name>
    <dbReference type="NCBI Taxonomy" id="110542"/>
    <lineage>
        <taxon>Eukaryota</taxon>
        <taxon>Fungi</taxon>
        <taxon>Dikarya</taxon>
        <taxon>Ascomycota</taxon>
        <taxon>Pezizomycotina</taxon>
        <taxon>Sordariomycetes</taxon>
        <taxon>Xylariomycetidae</taxon>
        <taxon>Xylariales</taxon>
        <taxon>Hypoxylaceae</taxon>
        <taxon>Hypoxylon</taxon>
    </lineage>
</organism>
<dbReference type="EMBL" id="MU394293">
    <property type="protein sequence ID" value="KAI6089913.1"/>
    <property type="molecule type" value="Genomic_DNA"/>
</dbReference>
<accession>A0ACC0DB75</accession>
<keyword evidence="2" id="KW-1185">Reference proteome</keyword>
<evidence type="ECO:0000313" key="2">
    <source>
        <dbReference type="Proteomes" id="UP001497680"/>
    </source>
</evidence>
<evidence type="ECO:0000313" key="1">
    <source>
        <dbReference type="EMBL" id="KAI6089913.1"/>
    </source>
</evidence>